<proteinExistence type="predicted"/>
<dbReference type="EMBL" id="AOGY02000013">
    <property type="protein sequence ID" value="EMY71554.1"/>
    <property type="molecule type" value="Genomic_DNA"/>
</dbReference>
<reference evidence="1 2" key="1">
    <citation type="submission" date="2013-03" db="EMBL/GenBank/DDBJ databases">
        <authorList>
            <person name="Harkins D.M."/>
            <person name="Durkin A.S."/>
            <person name="Brinkac L.M."/>
            <person name="Haft D.H."/>
            <person name="Selengut J.D."/>
            <person name="Sanka R."/>
            <person name="DePew J."/>
            <person name="Purushe J."/>
            <person name="Galloway R.L."/>
            <person name="Vinetz J.M."/>
            <person name="Sutton G.G."/>
            <person name="Nierman W.C."/>
            <person name="Fouts D.E."/>
        </authorList>
    </citation>
    <scope>NUCLEOTIDE SEQUENCE [LARGE SCALE GENOMIC DNA]</scope>
    <source>
        <strain evidence="1 2">Waz Holland</strain>
    </source>
</reference>
<dbReference type="Proteomes" id="UP000012227">
    <property type="component" value="Unassembled WGS sequence"/>
</dbReference>
<protein>
    <submittedName>
        <fullName evidence="1">Uncharacterized protein</fullName>
    </submittedName>
</protein>
<dbReference type="AlphaFoldDB" id="N1W5Q0"/>
<evidence type="ECO:0000313" key="1">
    <source>
        <dbReference type="EMBL" id="EMY71554.1"/>
    </source>
</evidence>
<organism evidence="1 2">
    <name type="scientific">Leptospira vanthielii serovar Holland str. Waz Holland = ATCC 700522</name>
    <dbReference type="NCBI Taxonomy" id="1218591"/>
    <lineage>
        <taxon>Bacteria</taxon>
        <taxon>Pseudomonadati</taxon>
        <taxon>Spirochaetota</taxon>
        <taxon>Spirochaetia</taxon>
        <taxon>Leptospirales</taxon>
        <taxon>Leptospiraceae</taxon>
        <taxon>Leptospira</taxon>
    </lineage>
</organism>
<dbReference type="STRING" id="1218591.LEP1GSC199_1550"/>
<evidence type="ECO:0000313" key="2">
    <source>
        <dbReference type="Proteomes" id="UP000012227"/>
    </source>
</evidence>
<gene>
    <name evidence="1" type="ORF">LEP1GSC199_1550</name>
</gene>
<name>N1W5Q0_9LEPT</name>
<accession>N1W5Q0</accession>
<dbReference type="RefSeq" id="WP_002976700.1">
    <property type="nucleotide sequence ID" value="NZ_AOGY02000013.1"/>
</dbReference>
<sequence>MNDATQEIHSESTSLSFYALTKLEDRIDLKSGLQLEEMIQNWKRNRKETIEKGEESA</sequence>
<comment type="caution">
    <text evidence="1">The sequence shown here is derived from an EMBL/GenBank/DDBJ whole genome shotgun (WGS) entry which is preliminary data.</text>
</comment>